<accession>A0A5R8MB49</accession>
<dbReference type="OrthoDB" id="265478at2"/>
<keyword evidence="3 6" id="KW-0812">Transmembrane</keyword>
<dbReference type="Pfam" id="PF02588">
    <property type="entry name" value="YitT_membrane"/>
    <property type="match status" value="1"/>
</dbReference>
<dbReference type="Pfam" id="PF10035">
    <property type="entry name" value="DUF2179"/>
    <property type="match status" value="1"/>
</dbReference>
<reference evidence="8 9" key="1">
    <citation type="journal article" date="2017" name="Int. J. Syst. Evol. Microbiol.">
        <title>Maripseudobacter aurantiacus gen. nov., sp. nov., a novel member of the family Flavobacteriaceae isolated from a sedimentation basin.</title>
        <authorList>
            <person name="Chen C."/>
            <person name="Su Y."/>
            <person name="Tao T."/>
            <person name="Fu G."/>
            <person name="Zhang C."/>
            <person name="Sun C."/>
            <person name="Zhang X."/>
            <person name="Wu M."/>
        </authorList>
    </citation>
    <scope>NUCLEOTIDE SEQUENCE [LARGE SCALE GENOMIC DNA]</scope>
    <source>
        <strain evidence="9">CDA4</strain>
    </source>
</reference>
<keyword evidence="9" id="KW-1185">Reference proteome</keyword>
<feature type="transmembrane region" description="Helical" evidence="6">
    <location>
        <begin position="113"/>
        <end position="131"/>
    </location>
</feature>
<evidence type="ECO:0000259" key="7">
    <source>
        <dbReference type="Pfam" id="PF10035"/>
    </source>
</evidence>
<dbReference type="AlphaFoldDB" id="A0A5R8MB49"/>
<dbReference type="PIRSF" id="PIRSF006483">
    <property type="entry name" value="Membrane_protein_YitT"/>
    <property type="match status" value="1"/>
</dbReference>
<evidence type="ECO:0000256" key="3">
    <source>
        <dbReference type="ARBA" id="ARBA00022692"/>
    </source>
</evidence>
<dbReference type="InterPro" id="IPR019264">
    <property type="entry name" value="DUF2179"/>
</dbReference>
<comment type="subcellular location">
    <subcellularLocation>
        <location evidence="1">Cell membrane</location>
        <topology evidence="1">Multi-pass membrane protein</topology>
    </subcellularLocation>
</comment>
<dbReference type="PANTHER" id="PTHR33545:SF3">
    <property type="entry name" value="UPF0750 MEMBRANE PROTEIN YQFU"/>
    <property type="match status" value="1"/>
</dbReference>
<dbReference type="PANTHER" id="PTHR33545">
    <property type="entry name" value="UPF0750 MEMBRANE PROTEIN YITT-RELATED"/>
    <property type="match status" value="1"/>
</dbReference>
<feature type="transmembrane region" description="Helical" evidence="6">
    <location>
        <begin position="60"/>
        <end position="78"/>
    </location>
</feature>
<dbReference type="CDD" id="cd16380">
    <property type="entry name" value="YitT_C"/>
    <property type="match status" value="1"/>
</dbReference>
<name>A0A5R8MB49_9FLAO</name>
<organism evidence="8 9">
    <name type="scientific">Maribacter aurantiacus</name>
    <dbReference type="NCBI Taxonomy" id="1882343"/>
    <lineage>
        <taxon>Bacteria</taxon>
        <taxon>Pseudomonadati</taxon>
        <taxon>Bacteroidota</taxon>
        <taxon>Flavobacteriia</taxon>
        <taxon>Flavobacteriales</taxon>
        <taxon>Flavobacteriaceae</taxon>
        <taxon>Maribacter</taxon>
    </lineage>
</organism>
<dbReference type="GO" id="GO:0005886">
    <property type="term" value="C:plasma membrane"/>
    <property type="evidence" value="ECO:0007669"/>
    <property type="project" value="UniProtKB-SubCell"/>
</dbReference>
<dbReference type="RefSeq" id="WP_138256936.1">
    <property type="nucleotide sequence ID" value="NZ_VBUK01000001.1"/>
</dbReference>
<evidence type="ECO:0000256" key="6">
    <source>
        <dbReference type="SAM" id="Phobius"/>
    </source>
</evidence>
<evidence type="ECO:0000313" key="9">
    <source>
        <dbReference type="Proteomes" id="UP000308382"/>
    </source>
</evidence>
<dbReference type="Proteomes" id="UP000308382">
    <property type="component" value="Unassembled WGS sequence"/>
</dbReference>
<sequence>MALSNVHIGPNLKQFVKDAFFLLGGILAAAFGLESFLLPNQFIDGGATGISLLLAEVYEIPLYVLIILVNIPFIFLGYKVIGRQFTIKTTIAIVGLAFVLVTLDFPEVTQDKLLVAVFGGFFLGAGIGLSVRGGGVLDGTEILAIYLSRKMGTTIGDIIILINVLVFMAAAYLLSVESALYSMLTYLAASKTLDFVIEGIEEYTGVTIISDHSEQLRDMIINVLGRGVTIYPAKGGYGKNGAHNEYDVLFTVITRLEIRKLNIEISKIDPKAFVVMSKINDTRGGMIKKRNIK</sequence>
<feature type="transmembrane region" description="Helical" evidence="6">
    <location>
        <begin position="85"/>
        <end position="101"/>
    </location>
</feature>
<evidence type="ECO:0000256" key="2">
    <source>
        <dbReference type="ARBA" id="ARBA00022475"/>
    </source>
</evidence>
<feature type="domain" description="DUF2179" evidence="7">
    <location>
        <begin position="226"/>
        <end position="284"/>
    </location>
</feature>
<evidence type="ECO:0000256" key="4">
    <source>
        <dbReference type="ARBA" id="ARBA00022989"/>
    </source>
</evidence>
<feature type="transmembrane region" description="Helical" evidence="6">
    <location>
        <begin position="20"/>
        <end position="40"/>
    </location>
</feature>
<protein>
    <submittedName>
        <fullName evidence="8">YitT family protein</fullName>
    </submittedName>
</protein>
<evidence type="ECO:0000313" key="8">
    <source>
        <dbReference type="EMBL" id="TLF46792.1"/>
    </source>
</evidence>
<evidence type="ECO:0000256" key="1">
    <source>
        <dbReference type="ARBA" id="ARBA00004651"/>
    </source>
</evidence>
<keyword evidence="2" id="KW-1003">Cell membrane</keyword>
<dbReference type="InterPro" id="IPR015867">
    <property type="entry name" value="N-reg_PII/ATP_PRibTrfase_C"/>
</dbReference>
<comment type="caution">
    <text evidence="8">The sequence shown here is derived from an EMBL/GenBank/DDBJ whole genome shotgun (WGS) entry which is preliminary data.</text>
</comment>
<proteinExistence type="predicted"/>
<dbReference type="InterPro" id="IPR003740">
    <property type="entry name" value="YitT"/>
</dbReference>
<keyword evidence="5 6" id="KW-0472">Membrane</keyword>
<feature type="transmembrane region" description="Helical" evidence="6">
    <location>
        <begin position="152"/>
        <end position="174"/>
    </location>
</feature>
<dbReference type="EMBL" id="VBUK01000001">
    <property type="protein sequence ID" value="TLF46792.1"/>
    <property type="molecule type" value="Genomic_DNA"/>
</dbReference>
<evidence type="ECO:0000256" key="5">
    <source>
        <dbReference type="ARBA" id="ARBA00023136"/>
    </source>
</evidence>
<gene>
    <name evidence="8" type="ORF">FEK29_03185</name>
</gene>
<dbReference type="InterPro" id="IPR051461">
    <property type="entry name" value="UPF0750_membrane"/>
</dbReference>
<keyword evidence="4 6" id="KW-1133">Transmembrane helix</keyword>
<dbReference type="Gene3D" id="3.30.70.120">
    <property type="match status" value="1"/>
</dbReference>